<gene>
    <name evidence="3" type="ORF">GCM10007852_06800</name>
</gene>
<keyword evidence="4" id="KW-1185">Reference proteome</keyword>
<sequence length="152" mass="17414">MSSLLHSVKVRRLIKANRKRVFAAFSNAEALAQWFSPSVDIAIDVQVFEFVPKGQFRVRYTMPDGNQPIVGGVYEVIDEPNQIVFTWVWEAPDPHADIPTRVFVEFIDRGEETEVLLTHDKLPKEACERHIAGWESTFDRIVLYLSATEARP</sequence>
<dbReference type="Gene3D" id="3.30.530.20">
    <property type="match status" value="1"/>
</dbReference>
<evidence type="ECO:0000259" key="2">
    <source>
        <dbReference type="Pfam" id="PF08327"/>
    </source>
</evidence>
<dbReference type="Proteomes" id="UP001156601">
    <property type="component" value="Unassembled WGS sequence"/>
</dbReference>
<proteinExistence type="inferred from homology"/>
<dbReference type="CDD" id="cd07814">
    <property type="entry name" value="SRPBCC_CalC_Aha1-like"/>
    <property type="match status" value="1"/>
</dbReference>
<dbReference type="RefSeq" id="WP_284216084.1">
    <property type="nucleotide sequence ID" value="NZ_BSOT01000005.1"/>
</dbReference>
<accession>A0AA37SVA4</accession>
<organism evidence="3 4">
    <name type="scientific">Agaribacter marinus</name>
    <dbReference type="NCBI Taxonomy" id="1431249"/>
    <lineage>
        <taxon>Bacteria</taxon>
        <taxon>Pseudomonadati</taxon>
        <taxon>Pseudomonadota</taxon>
        <taxon>Gammaproteobacteria</taxon>
        <taxon>Alteromonadales</taxon>
        <taxon>Alteromonadaceae</taxon>
        <taxon>Agaribacter</taxon>
    </lineage>
</organism>
<dbReference type="AlphaFoldDB" id="A0AA37SVA4"/>
<protein>
    <recommendedName>
        <fullName evidence="2">Activator of Hsp90 ATPase homologue 1/2-like C-terminal domain-containing protein</fullName>
    </recommendedName>
</protein>
<name>A0AA37SVA4_9ALTE</name>
<dbReference type="InterPro" id="IPR013538">
    <property type="entry name" value="ASHA1/2-like_C"/>
</dbReference>
<comment type="caution">
    <text evidence="3">The sequence shown here is derived from an EMBL/GenBank/DDBJ whole genome shotgun (WGS) entry which is preliminary data.</text>
</comment>
<evidence type="ECO:0000313" key="3">
    <source>
        <dbReference type="EMBL" id="GLR69772.1"/>
    </source>
</evidence>
<evidence type="ECO:0000313" key="4">
    <source>
        <dbReference type="Proteomes" id="UP001156601"/>
    </source>
</evidence>
<dbReference type="Pfam" id="PF08327">
    <property type="entry name" value="AHSA1"/>
    <property type="match status" value="1"/>
</dbReference>
<dbReference type="SUPFAM" id="SSF55961">
    <property type="entry name" value="Bet v1-like"/>
    <property type="match status" value="1"/>
</dbReference>
<feature type="domain" description="Activator of Hsp90 ATPase homologue 1/2-like C-terminal" evidence="2">
    <location>
        <begin position="15"/>
        <end position="145"/>
    </location>
</feature>
<reference evidence="3" key="1">
    <citation type="journal article" date="2014" name="Int. J. Syst. Evol. Microbiol.">
        <title>Complete genome sequence of Corynebacterium casei LMG S-19264T (=DSM 44701T), isolated from a smear-ripened cheese.</title>
        <authorList>
            <consortium name="US DOE Joint Genome Institute (JGI-PGF)"/>
            <person name="Walter F."/>
            <person name="Albersmeier A."/>
            <person name="Kalinowski J."/>
            <person name="Ruckert C."/>
        </authorList>
    </citation>
    <scope>NUCLEOTIDE SEQUENCE</scope>
    <source>
        <strain evidence="3">NBRC 110023</strain>
    </source>
</reference>
<comment type="similarity">
    <text evidence="1">Belongs to the AHA1 family.</text>
</comment>
<evidence type="ECO:0000256" key="1">
    <source>
        <dbReference type="ARBA" id="ARBA00006817"/>
    </source>
</evidence>
<reference evidence="3" key="2">
    <citation type="submission" date="2023-01" db="EMBL/GenBank/DDBJ databases">
        <title>Draft genome sequence of Agaribacter marinus strain NBRC 110023.</title>
        <authorList>
            <person name="Sun Q."/>
            <person name="Mori K."/>
        </authorList>
    </citation>
    <scope>NUCLEOTIDE SEQUENCE</scope>
    <source>
        <strain evidence="3">NBRC 110023</strain>
    </source>
</reference>
<dbReference type="EMBL" id="BSOT01000005">
    <property type="protein sequence ID" value="GLR69772.1"/>
    <property type="molecule type" value="Genomic_DNA"/>
</dbReference>
<dbReference type="InterPro" id="IPR023393">
    <property type="entry name" value="START-like_dom_sf"/>
</dbReference>